<dbReference type="PANTHER" id="PTHR42776">
    <property type="entry name" value="SERINE PEPTIDASE S9 FAMILY MEMBER"/>
    <property type="match status" value="1"/>
</dbReference>
<proteinExistence type="predicted"/>
<keyword evidence="1" id="KW-0378">Hydrolase</keyword>
<sequence length="685" mass="75953">MLWSMLPKLSRCALLPLLMFALAPLPFAQAQVQETQAAPAASALPASLFFAPRSLGGAVLSPDGRFLAMRVLPAGERQRVRLSVLDLASMQAKVVAYFNDADIANFQWVNNERLAYSLVDRQRGQGRQRFASGMFAVNKDGSGYRQLATREGIVRDKPGMLLQPWSTFLIDNISAQTGNFVYVWRTHLSPLNSIADTSTGRLNTLTGGYETVNMPPDLLYWMSDSGVAWRMDKEFAGKRNMAYTFDRPAGTWRKLAQVLPADAAGEAIAPAFLAPDGQLYVYARNGGDKVALYRFDQQGQRLDGAPLLASPDYDIQATMVHNDAKLLGIRYRTDAETTLWLDADMQAMQQAVNARLPATVNTLSVAQRTDAPYVLVSSWSDVQPPIYRLFERTSGKLIPLGKAYPGVAAEPMASRQLLHVKARDGLTLPAWLTLPKGSGRQLPLVVLIHDGPWQRGDWGWDPASQFLASRGYAVLEPDYRGSTGLGARHFRAGWKQWGLAMQDDIADAARWAITEGIADPQRICLAGGGYGGYATLMGLGRDPALFRCGIAWSSIPDLRELKDEVNWWLDDDLRNSNEQYTLAMLLGDADKDKALLRENSPRHLPARISAPLLMAHGYTDHIVPMSDARALFDAIHKTNAHALWMEYGEEGHDWVLPQTHVDFWQQSEKFLDRHIGKNSTAAKKE</sequence>
<evidence type="ECO:0000256" key="1">
    <source>
        <dbReference type="ARBA" id="ARBA00022801"/>
    </source>
</evidence>
<evidence type="ECO:0000313" key="5">
    <source>
        <dbReference type="Proteomes" id="UP000305681"/>
    </source>
</evidence>
<evidence type="ECO:0000256" key="2">
    <source>
        <dbReference type="SAM" id="SignalP"/>
    </source>
</evidence>
<dbReference type="AlphaFoldDB" id="A0A5C4NPX3"/>
<protein>
    <submittedName>
        <fullName evidence="4">S9 family peptidase</fullName>
    </submittedName>
</protein>
<keyword evidence="2" id="KW-0732">Signal</keyword>
<dbReference type="GO" id="GO:0004252">
    <property type="term" value="F:serine-type endopeptidase activity"/>
    <property type="evidence" value="ECO:0007669"/>
    <property type="project" value="TreeGrafter"/>
</dbReference>
<dbReference type="SUPFAM" id="SSF53474">
    <property type="entry name" value="alpha/beta-Hydrolases"/>
    <property type="match status" value="1"/>
</dbReference>
<dbReference type="PANTHER" id="PTHR42776:SF27">
    <property type="entry name" value="DIPEPTIDYL PEPTIDASE FAMILY MEMBER 6"/>
    <property type="match status" value="1"/>
</dbReference>
<dbReference type="InterPro" id="IPR001375">
    <property type="entry name" value="Peptidase_S9_cat"/>
</dbReference>
<organism evidence="4 5">
    <name type="scientific">Janthinobacterium lividum</name>
    <dbReference type="NCBI Taxonomy" id="29581"/>
    <lineage>
        <taxon>Bacteria</taxon>
        <taxon>Pseudomonadati</taxon>
        <taxon>Pseudomonadota</taxon>
        <taxon>Betaproteobacteria</taxon>
        <taxon>Burkholderiales</taxon>
        <taxon>Oxalobacteraceae</taxon>
        <taxon>Janthinobacterium</taxon>
    </lineage>
</organism>
<dbReference type="Gene3D" id="3.40.50.1820">
    <property type="entry name" value="alpha/beta hydrolase"/>
    <property type="match status" value="1"/>
</dbReference>
<evidence type="ECO:0000259" key="3">
    <source>
        <dbReference type="Pfam" id="PF00326"/>
    </source>
</evidence>
<gene>
    <name evidence="4" type="ORF">FHI69_11190</name>
</gene>
<feature type="chain" id="PRO_5023004544" evidence="2">
    <location>
        <begin position="31"/>
        <end position="685"/>
    </location>
</feature>
<reference evidence="4 5" key="1">
    <citation type="submission" date="2019-06" db="EMBL/GenBank/DDBJ databases">
        <title>Genome sequence of Janthinobacterium lividum UCD_MED1.</title>
        <authorList>
            <person name="De Leon M.E."/>
            <person name="Jospin G."/>
        </authorList>
    </citation>
    <scope>NUCLEOTIDE SEQUENCE [LARGE SCALE GENOMIC DNA]</scope>
    <source>
        <strain evidence="4 5">UCD_MED1</strain>
    </source>
</reference>
<name>A0A5C4NPX3_9BURK</name>
<dbReference type="RefSeq" id="WP_139090623.1">
    <property type="nucleotide sequence ID" value="NZ_VDGE01000003.1"/>
</dbReference>
<dbReference type="Proteomes" id="UP000305681">
    <property type="component" value="Unassembled WGS sequence"/>
</dbReference>
<dbReference type="InterPro" id="IPR029058">
    <property type="entry name" value="AB_hydrolase_fold"/>
</dbReference>
<comment type="caution">
    <text evidence="4">The sequence shown here is derived from an EMBL/GenBank/DDBJ whole genome shotgun (WGS) entry which is preliminary data.</text>
</comment>
<dbReference type="GO" id="GO:0006508">
    <property type="term" value="P:proteolysis"/>
    <property type="evidence" value="ECO:0007669"/>
    <property type="project" value="InterPro"/>
</dbReference>
<feature type="signal peptide" evidence="2">
    <location>
        <begin position="1"/>
        <end position="30"/>
    </location>
</feature>
<evidence type="ECO:0000313" key="4">
    <source>
        <dbReference type="EMBL" id="TNC76921.1"/>
    </source>
</evidence>
<feature type="domain" description="Peptidase S9 prolyl oligopeptidase catalytic" evidence="3">
    <location>
        <begin position="464"/>
        <end position="677"/>
    </location>
</feature>
<dbReference type="Pfam" id="PF00326">
    <property type="entry name" value="Peptidase_S9"/>
    <property type="match status" value="1"/>
</dbReference>
<dbReference type="SUPFAM" id="SSF82171">
    <property type="entry name" value="DPP6 N-terminal domain-like"/>
    <property type="match status" value="1"/>
</dbReference>
<dbReference type="EMBL" id="VDGE01000003">
    <property type="protein sequence ID" value="TNC76921.1"/>
    <property type="molecule type" value="Genomic_DNA"/>
</dbReference>
<accession>A0A5C4NPX3</accession>